<accession>A0A0P1BFW0</accession>
<organism evidence="1 2">
    <name type="scientific">Ceraceosorus bombacis</name>
    <dbReference type="NCBI Taxonomy" id="401625"/>
    <lineage>
        <taxon>Eukaryota</taxon>
        <taxon>Fungi</taxon>
        <taxon>Dikarya</taxon>
        <taxon>Basidiomycota</taxon>
        <taxon>Ustilaginomycotina</taxon>
        <taxon>Exobasidiomycetes</taxon>
        <taxon>Ceraceosorales</taxon>
        <taxon>Ceraceosoraceae</taxon>
        <taxon>Ceraceosorus</taxon>
    </lineage>
</organism>
<dbReference type="AlphaFoldDB" id="A0A0P1BFW0"/>
<keyword evidence="2" id="KW-1185">Reference proteome</keyword>
<sequence length="99" mass="11017">MMSHGRATATMRHSSDSRFRLERQARCGQHSSCAWNSDLRLWGARSAQAGADESIQPANAIHTIYGSSARFASAVKVPRQVVRLRMHRHGERAPSSMID</sequence>
<reference evidence="1 2" key="1">
    <citation type="submission" date="2014-09" db="EMBL/GenBank/DDBJ databases">
        <authorList>
            <person name="Magalhaes I.L.F."/>
            <person name="Oliveira U."/>
            <person name="Santos F.R."/>
            <person name="Vidigal T.H.D.A."/>
            <person name="Brescovit A.D."/>
            <person name="Santos A.J."/>
        </authorList>
    </citation>
    <scope>NUCLEOTIDE SEQUENCE [LARGE SCALE GENOMIC DNA]</scope>
</reference>
<dbReference type="EMBL" id="CCYA01000243">
    <property type="protein sequence ID" value="CEH14592.1"/>
    <property type="molecule type" value="Genomic_DNA"/>
</dbReference>
<protein>
    <submittedName>
        <fullName evidence="1">Uncharacterized protein</fullName>
    </submittedName>
</protein>
<name>A0A0P1BFW0_9BASI</name>
<dbReference type="Proteomes" id="UP000054845">
    <property type="component" value="Unassembled WGS sequence"/>
</dbReference>
<proteinExistence type="predicted"/>
<evidence type="ECO:0000313" key="2">
    <source>
        <dbReference type="Proteomes" id="UP000054845"/>
    </source>
</evidence>
<evidence type="ECO:0000313" key="1">
    <source>
        <dbReference type="EMBL" id="CEH14592.1"/>
    </source>
</evidence>